<organism evidence="1 2">
    <name type="scientific">Striga hermonthica</name>
    <name type="common">Purple witchweed</name>
    <name type="synonym">Buchnera hermonthica</name>
    <dbReference type="NCBI Taxonomy" id="68872"/>
    <lineage>
        <taxon>Eukaryota</taxon>
        <taxon>Viridiplantae</taxon>
        <taxon>Streptophyta</taxon>
        <taxon>Embryophyta</taxon>
        <taxon>Tracheophyta</taxon>
        <taxon>Spermatophyta</taxon>
        <taxon>Magnoliopsida</taxon>
        <taxon>eudicotyledons</taxon>
        <taxon>Gunneridae</taxon>
        <taxon>Pentapetalae</taxon>
        <taxon>asterids</taxon>
        <taxon>lamiids</taxon>
        <taxon>Lamiales</taxon>
        <taxon>Orobanchaceae</taxon>
        <taxon>Buchnereae</taxon>
        <taxon>Striga</taxon>
    </lineage>
</organism>
<evidence type="ECO:0000313" key="1">
    <source>
        <dbReference type="EMBL" id="CAA0831136.1"/>
    </source>
</evidence>
<dbReference type="GO" id="GO:0048367">
    <property type="term" value="P:shoot system development"/>
    <property type="evidence" value="ECO:0007669"/>
    <property type="project" value="InterPro"/>
</dbReference>
<reference evidence="1" key="1">
    <citation type="submission" date="2019-12" db="EMBL/GenBank/DDBJ databases">
        <authorList>
            <person name="Scholes J."/>
        </authorList>
    </citation>
    <scope>NUCLEOTIDE SEQUENCE</scope>
</reference>
<keyword evidence="2" id="KW-1185">Reference proteome</keyword>
<gene>
    <name evidence="1" type="ORF">SHERM_26519</name>
</gene>
<dbReference type="Pfam" id="PF03087">
    <property type="entry name" value="BPS1"/>
    <property type="match status" value="1"/>
</dbReference>
<protein>
    <submittedName>
        <fullName evidence="1">Uncharacterized protein</fullName>
    </submittedName>
</protein>
<evidence type="ECO:0000313" key="2">
    <source>
        <dbReference type="Proteomes" id="UP001153555"/>
    </source>
</evidence>
<dbReference type="GO" id="GO:0048364">
    <property type="term" value="P:root development"/>
    <property type="evidence" value="ECO:0007669"/>
    <property type="project" value="InterPro"/>
</dbReference>
<dbReference type="Proteomes" id="UP001153555">
    <property type="component" value="Unassembled WGS sequence"/>
</dbReference>
<comment type="caution">
    <text evidence="1">The sequence shown here is derived from an EMBL/GenBank/DDBJ whole genome shotgun (WGS) entry which is preliminary data.</text>
</comment>
<name>A0A9N7NJG9_STRHE</name>
<sequence length="124" mass="13845">MSSKPSFVNRLKTELESSITRQAADDVTAYVSSRKKVNSMVNKYIVKNSKTFNQNASPLTDIGKMLKEPAESIGVSVLRSVLTVLSSQKQNSSKKSWSSFLTKLTETSRIHSETKQESEAEELR</sequence>
<dbReference type="EMBL" id="CACSLK010027831">
    <property type="protein sequence ID" value="CAA0831136.1"/>
    <property type="molecule type" value="Genomic_DNA"/>
</dbReference>
<dbReference type="InterPro" id="IPR004320">
    <property type="entry name" value="BPS1_pln"/>
</dbReference>
<proteinExistence type="predicted"/>
<accession>A0A9N7NJG9</accession>
<dbReference type="AlphaFoldDB" id="A0A9N7NJG9"/>